<keyword evidence="2" id="KW-0472">Membrane</keyword>
<evidence type="ECO:0000256" key="2">
    <source>
        <dbReference type="SAM" id="Phobius"/>
    </source>
</evidence>
<comment type="caution">
    <text evidence="3">The sequence shown here is derived from an EMBL/GenBank/DDBJ whole genome shotgun (WGS) entry which is preliminary data.</text>
</comment>
<organism evidence="3 4">
    <name type="scientific">Penicillium frequentans</name>
    <dbReference type="NCBI Taxonomy" id="3151616"/>
    <lineage>
        <taxon>Eukaryota</taxon>
        <taxon>Fungi</taxon>
        <taxon>Dikarya</taxon>
        <taxon>Ascomycota</taxon>
        <taxon>Pezizomycotina</taxon>
        <taxon>Eurotiomycetes</taxon>
        <taxon>Eurotiomycetidae</taxon>
        <taxon>Eurotiales</taxon>
        <taxon>Aspergillaceae</taxon>
        <taxon>Penicillium</taxon>
    </lineage>
</organism>
<reference evidence="3 4" key="1">
    <citation type="journal article" date="2023" name="IMA Fungus">
        <title>Comparative genomic study of the Penicillium genus elucidates a diverse pangenome and 15 lateral gene transfer events.</title>
        <authorList>
            <person name="Petersen C."/>
            <person name="Sorensen T."/>
            <person name="Nielsen M.R."/>
            <person name="Sondergaard T.E."/>
            <person name="Sorensen J.L."/>
            <person name="Fitzpatrick D.A."/>
            <person name="Frisvad J.C."/>
            <person name="Nielsen K.L."/>
        </authorList>
    </citation>
    <scope>NUCLEOTIDE SEQUENCE [LARGE SCALE GENOMIC DNA]</scope>
    <source>
        <strain evidence="3 4">IBT 35679</strain>
    </source>
</reference>
<evidence type="ECO:0000256" key="1">
    <source>
        <dbReference type="SAM" id="MobiDB-lite"/>
    </source>
</evidence>
<feature type="region of interest" description="Disordered" evidence="1">
    <location>
        <begin position="26"/>
        <end position="48"/>
    </location>
</feature>
<proteinExistence type="predicted"/>
<dbReference type="EMBL" id="JAQIZZ010000006">
    <property type="protein sequence ID" value="KAJ5538393.1"/>
    <property type="molecule type" value="Genomic_DNA"/>
</dbReference>
<dbReference type="AlphaFoldDB" id="A0AAD6GD61"/>
<gene>
    <name evidence="3" type="ORF">N7494_007872</name>
</gene>
<sequence length="431" mass="46327">MTTFPESQSSTSSPFPTESEYISTSYSSFSTSSTSPTESSTVATTTFVTTSEGTTAAASLTSYTSESTSVVPSSPASSTSVANNTTSSVQSSQQHTSGSKISTGALAGAIVGAFAGGCVLALLVAFLCLRGRKKSPHLTAKEESSVFVSSIIPKSPRQTTRNVPDSSVSVTNGIPEYLETSTSDTSPLDLSPFVPEAADDSAVCMRIQTFFDQVSLHVDNYYSRPGLHRQLTSDMVARINGYDSSLLGTTLATLLSNSRSQRPILTHTLLHAILLAIQYKSQEPSLIPACYRLGAKADLFNASDDRAIFAWRMLTSHLYVSNDRASPSQLRAREYSITCFANSFTEVFAPYGDPQFNKADRLAHMTSVTRAAVDLGVWLLSQPCSFDFCWSTAVSKINQVVILPAVVKTCDEHGVRMALPQVLLEECTRQV</sequence>
<evidence type="ECO:0000313" key="3">
    <source>
        <dbReference type="EMBL" id="KAJ5538393.1"/>
    </source>
</evidence>
<keyword evidence="2" id="KW-1133">Transmembrane helix</keyword>
<accession>A0AAD6GD61</accession>
<keyword evidence="2" id="KW-0812">Transmembrane</keyword>
<protein>
    <submittedName>
        <fullName evidence="3">Uncharacterized protein</fullName>
    </submittedName>
</protein>
<keyword evidence="4" id="KW-1185">Reference proteome</keyword>
<feature type="region of interest" description="Disordered" evidence="1">
    <location>
        <begin position="67"/>
        <end position="98"/>
    </location>
</feature>
<feature type="transmembrane region" description="Helical" evidence="2">
    <location>
        <begin position="105"/>
        <end position="129"/>
    </location>
</feature>
<feature type="region of interest" description="Disordered" evidence="1">
    <location>
        <begin position="1"/>
        <end position="20"/>
    </location>
</feature>
<name>A0AAD6GD61_9EURO</name>
<evidence type="ECO:0000313" key="4">
    <source>
        <dbReference type="Proteomes" id="UP001220324"/>
    </source>
</evidence>
<dbReference type="Proteomes" id="UP001220324">
    <property type="component" value="Unassembled WGS sequence"/>
</dbReference>